<accession>A0A370N586</accession>
<protein>
    <submittedName>
        <fullName evidence="2">Uncharacterized protein</fullName>
    </submittedName>
</protein>
<dbReference type="Proteomes" id="UP000254875">
    <property type="component" value="Unassembled WGS sequence"/>
</dbReference>
<dbReference type="AlphaFoldDB" id="A0A370N586"/>
<reference evidence="3" key="1">
    <citation type="submission" date="2018-05" db="EMBL/GenBank/DDBJ databases">
        <authorList>
            <person name="Feng T."/>
        </authorList>
    </citation>
    <scope>NUCLEOTIDE SEQUENCE [LARGE SCALE GENOMIC DNA]</scope>
    <source>
        <strain evidence="3">S27</strain>
    </source>
</reference>
<gene>
    <name evidence="2" type="ORF">DLM46_20645</name>
</gene>
<keyword evidence="3" id="KW-1185">Reference proteome</keyword>
<comment type="caution">
    <text evidence="2">The sequence shown here is derived from an EMBL/GenBank/DDBJ whole genome shotgun (WGS) entry which is preliminary data.</text>
</comment>
<evidence type="ECO:0000313" key="2">
    <source>
        <dbReference type="EMBL" id="RDK00767.1"/>
    </source>
</evidence>
<sequence>MRSSAATVDDSPGVKIDKTSEHVHKEREVCAQAALSKRLRQVSGTLKSLIVTLRTQFMTMPATGACPARITTEIGVRLISSHQYRPSKDGCER</sequence>
<name>A0A370N586_9BURK</name>
<proteinExistence type="predicted"/>
<evidence type="ECO:0000256" key="1">
    <source>
        <dbReference type="SAM" id="MobiDB-lite"/>
    </source>
</evidence>
<feature type="region of interest" description="Disordered" evidence="1">
    <location>
        <begin position="1"/>
        <end position="23"/>
    </location>
</feature>
<evidence type="ECO:0000313" key="3">
    <source>
        <dbReference type="Proteomes" id="UP000254875"/>
    </source>
</evidence>
<organism evidence="2 3">
    <name type="scientific">Paraburkholderia lacunae</name>
    <dbReference type="NCBI Taxonomy" id="2211104"/>
    <lineage>
        <taxon>Bacteria</taxon>
        <taxon>Pseudomonadati</taxon>
        <taxon>Pseudomonadota</taxon>
        <taxon>Betaproteobacteria</taxon>
        <taxon>Burkholderiales</taxon>
        <taxon>Burkholderiaceae</taxon>
        <taxon>Paraburkholderia</taxon>
    </lineage>
</organism>
<dbReference type="EMBL" id="QHKS01000013">
    <property type="protein sequence ID" value="RDK00767.1"/>
    <property type="molecule type" value="Genomic_DNA"/>
</dbReference>